<keyword evidence="3" id="KW-1185">Reference proteome</keyword>
<dbReference type="Proteomes" id="UP000886998">
    <property type="component" value="Unassembled WGS sequence"/>
</dbReference>
<feature type="region of interest" description="Disordered" evidence="1">
    <location>
        <begin position="30"/>
        <end position="80"/>
    </location>
</feature>
<reference evidence="2" key="1">
    <citation type="submission" date="2020-08" db="EMBL/GenBank/DDBJ databases">
        <title>Multicomponent nature underlies the extraordinary mechanical properties of spider dragline silk.</title>
        <authorList>
            <person name="Kono N."/>
            <person name="Nakamura H."/>
            <person name="Mori M."/>
            <person name="Yoshida Y."/>
            <person name="Ohtoshi R."/>
            <person name="Malay A.D."/>
            <person name="Moran D.A.P."/>
            <person name="Tomita M."/>
            <person name="Numata K."/>
            <person name="Arakawa K."/>
        </authorList>
    </citation>
    <scope>NUCLEOTIDE SEQUENCE</scope>
</reference>
<comment type="caution">
    <text evidence="2">The sequence shown here is derived from an EMBL/GenBank/DDBJ whole genome shotgun (WGS) entry which is preliminary data.</text>
</comment>
<dbReference type="AlphaFoldDB" id="A0A8X6K359"/>
<organism evidence="2 3">
    <name type="scientific">Trichonephila inaurata madagascariensis</name>
    <dbReference type="NCBI Taxonomy" id="2747483"/>
    <lineage>
        <taxon>Eukaryota</taxon>
        <taxon>Metazoa</taxon>
        <taxon>Ecdysozoa</taxon>
        <taxon>Arthropoda</taxon>
        <taxon>Chelicerata</taxon>
        <taxon>Arachnida</taxon>
        <taxon>Araneae</taxon>
        <taxon>Araneomorphae</taxon>
        <taxon>Entelegynae</taxon>
        <taxon>Araneoidea</taxon>
        <taxon>Nephilidae</taxon>
        <taxon>Trichonephila</taxon>
        <taxon>Trichonephila inaurata</taxon>
    </lineage>
</organism>
<dbReference type="OrthoDB" id="10391855at2759"/>
<dbReference type="EMBL" id="BMAV01027566">
    <property type="protein sequence ID" value="GFS60309.1"/>
    <property type="molecule type" value="Genomic_DNA"/>
</dbReference>
<gene>
    <name evidence="2" type="primary">NCL1_31587</name>
    <name evidence="2" type="ORF">TNIN_426641</name>
</gene>
<feature type="compositionally biased region" description="Polar residues" evidence="1">
    <location>
        <begin position="54"/>
        <end position="64"/>
    </location>
</feature>
<evidence type="ECO:0000313" key="3">
    <source>
        <dbReference type="Proteomes" id="UP000886998"/>
    </source>
</evidence>
<feature type="compositionally biased region" description="Basic and acidic residues" evidence="1">
    <location>
        <begin position="30"/>
        <end position="45"/>
    </location>
</feature>
<protein>
    <submittedName>
        <fullName evidence="2">Uncharacterized protein</fullName>
    </submittedName>
</protein>
<sequence>MYICRTIFLLQSGALILYLVLSTRIARKDSRPDSVERDIDERPTIEENDLESSEIATNSETDIQSSRKEHSRAFKRKQRNGVIQGSSNQMPFLASGATNFIEKKEPVDTGPVAIYLLSTTDMNVCSLQCRDKNSEDLKVNLIQIQQISLIDEVKQSNNESSTKKYQ</sequence>
<evidence type="ECO:0000256" key="1">
    <source>
        <dbReference type="SAM" id="MobiDB-lite"/>
    </source>
</evidence>
<accession>A0A8X6K359</accession>
<proteinExistence type="predicted"/>
<evidence type="ECO:0000313" key="2">
    <source>
        <dbReference type="EMBL" id="GFS60309.1"/>
    </source>
</evidence>
<name>A0A8X6K359_9ARAC</name>